<feature type="repeat" description="ANK" evidence="3">
    <location>
        <begin position="678"/>
        <end position="710"/>
    </location>
</feature>
<proteinExistence type="predicted"/>
<organism evidence="4 5">
    <name type="scientific">Plakobranchus ocellatus</name>
    <dbReference type="NCBI Taxonomy" id="259542"/>
    <lineage>
        <taxon>Eukaryota</taxon>
        <taxon>Metazoa</taxon>
        <taxon>Spiralia</taxon>
        <taxon>Lophotrochozoa</taxon>
        <taxon>Mollusca</taxon>
        <taxon>Gastropoda</taxon>
        <taxon>Heterobranchia</taxon>
        <taxon>Euthyneura</taxon>
        <taxon>Panpulmonata</taxon>
        <taxon>Sacoglossa</taxon>
        <taxon>Placobranchoidea</taxon>
        <taxon>Plakobranchidae</taxon>
        <taxon>Plakobranchus</taxon>
    </lineage>
</organism>
<feature type="repeat" description="ANK" evidence="3">
    <location>
        <begin position="418"/>
        <end position="450"/>
    </location>
</feature>
<keyword evidence="2 3" id="KW-0040">ANK repeat</keyword>
<dbReference type="Proteomes" id="UP000735302">
    <property type="component" value="Unassembled WGS sequence"/>
</dbReference>
<dbReference type="PROSITE" id="PS50297">
    <property type="entry name" value="ANK_REP_REGION"/>
    <property type="match status" value="5"/>
</dbReference>
<name>A0AAV3XYG3_9GAST</name>
<dbReference type="InterPro" id="IPR051165">
    <property type="entry name" value="Multifunctional_ANK_Repeat"/>
</dbReference>
<feature type="repeat" description="ANK" evidence="3">
    <location>
        <begin position="57"/>
        <end position="89"/>
    </location>
</feature>
<accession>A0AAV3XYG3</accession>
<dbReference type="PANTHER" id="PTHR24123">
    <property type="entry name" value="ANKYRIN REPEAT-CONTAINING"/>
    <property type="match status" value="1"/>
</dbReference>
<dbReference type="PRINTS" id="PR01415">
    <property type="entry name" value="ANKYRIN"/>
</dbReference>
<dbReference type="SUPFAM" id="SSF48403">
    <property type="entry name" value="Ankyrin repeat"/>
    <property type="match status" value="4"/>
</dbReference>
<feature type="repeat" description="ANK" evidence="3">
    <location>
        <begin position="124"/>
        <end position="156"/>
    </location>
</feature>
<feature type="repeat" description="ANK" evidence="3">
    <location>
        <begin position="576"/>
        <end position="608"/>
    </location>
</feature>
<keyword evidence="5" id="KW-1185">Reference proteome</keyword>
<dbReference type="PROSITE" id="PS50088">
    <property type="entry name" value="ANK_REPEAT"/>
    <property type="match status" value="7"/>
</dbReference>
<feature type="repeat" description="ANK" evidence="3">
    <location>
        <begin position="609"/>
        <end position="641"/>
    </location>
</feature>
<dbReference type="Pfam" id="PF13637">
    <property type="entry name" value="Ank_4"/>
    <property type="match status" value="1"/>
</dbReference>
<dbReference type="EMBL" id="BLXT01000270">
    <property type="protein sequence ID" value="GFN75444.1"/>
    <property type="molecule type" value="Genomic_DNA"/>
</dbReference>
<gene>
    <name evidence="4" type="ORF">PoB_000195000</name>
</gene>
<feature type="repeat" description="ANK" evidence="3">
    <location>
        <begin position="90"/>
        <end position="123"/>
    </location>
</feature>
<dbReference type="Pfam" id="PF12796">
    <property type="entry name" value="Ank_2"/>
    <property type="match status" value="6"/>
</dbReference>
<dbReference type="Gene3D" id="1.25.40.20">
    <property type="entry name" value="Ankyrin repeat-containing domain"/>
    <property type="match status" value="4"/>
</dbReference>
<evidence type="ECO:0000256" key="1">
    <source>
        <dbReference type="ARBA" id="ARBA00022737"/>
    </source>
</evidence>
<protein>
    <submittedName>
        <fullName evidence="4">Ankyrin homolog</fullName>
    </submittedName>
</protein>
<evidence type="ECO:0000313" key="4">
    <source>
        <dbReference type="EMBL" id="GFN75444.1"/>
    </source>
</evidence>
<evidence type="ECO:0000313" key="5">
    <source>
        <dbReference type="Proteomes" id="UP000735302"/>
    </source>
</evidence>
<dbReference type="InterPro" id="IPR036770">
    <property type="entry name" value="Ankyrin_rpt-contain_sf"/>
</dbReference>
<evidence type="ECO:0000256" key="2">
    <source>
        <dbReference type="ARBA" id="ARBA00023043"/>
    </source>
</evidence>
<dbReference type="SMART" id="SM00248">
    <property type="entry name" value="ANK"/>
    <property type="match status" value="16"/>
</dbReference>
<dbReference type="InterPro" id="IPR002110">
    <property type="entry name" value="Ankyrin_rpt"/>
</dbReference>
<keyword evidence="1" id="KW-0677">Repeat</keyword>
<dbReference type="PANTHER" id="PTHR24123:SF33">
    <property type="entry name" value="PROTEIN HOS4"/>
    <property type="match status" value="1"/>
</dbReference>
<dbReference type="AlphaFoldDB" id="A0AAV3XYG3"/>
<sequence length="913" mass="101837">MKAIDDLLNDHRKDEHKQISQDHLNAALLEACRAGWKFFVHKLVRSGATVCNEQNKNCTTALHIAAQHGFQDIVNFLLHKGADVNAVDENLNTALILAINPASCTEMLKMLLAHGAEVDAHNSEGMTALMKAVEVRDIDAITILIMARADENKRNRRGQTSEDIAMDSDISDIFEYIMHNKEAIVRSSFSYSPLMHYSNTSVRSSLFYSALRNAMLQNDIEVVKIFVDCVHTNRSLIARYDINHEQARSETLRELINSMCLNHGYEKKSYKVKLEIAKVLLANITHNHNWEFSFTLPLEMATRAGLYELVEILCKYKNFERHSGTFDHPALVIAAEKGLTDILKLLLSFTPVPIDSGHSRTSALFKAFVNNHIDCAEILLQKRKFSKKFLYEIARDLITQRLYKALDHLLFHLNDEEFTQSLLSQAVEHGRVETVQVLINRGADVNARHDGGKVALVLALERLEGPGLFEMVKLLVESGARVNRSLPDKSPLVCAVYKSPEIVKYLLEKGAHVNEVGDEMGNTPLMAAITRSISRYVFDSFDRIDCFHDCIVALQMPNVVSKLLDAGADPNIVNSKGDTALNVAVTWHSLDVVSKLLDAGADLEVRNSDGLTPLLLATTRGQENMIVLLERYGANTAALDNDGNTALLLVLQRSTAPEEETLRLLAQGKDVINKQGIYGLTPLMLALQNYNCDVIKILLDLGADPNLVNNTFEEGRTALSFALDCIDVPSAVPCAEVLIKHTGLASVPRRCYRSLLKVIEKDERQMVQLMVTRGMAPFCVDINRTDETDLILNVNDSLKESLSPLATALSFGRLAIAQYLVNNWFLTPVDVVGSPFLRELRNELGRSSRAASLSFMDEHLSQPMSLVKLSFVAVSAALGEPAGREERVRNTPLPAILRDKLLFRHEIFSMDMY</sequence>
<evidence type="ECO:0000256" key="3">
    <source>
        <dbReference type="PROSITE-ProRule" id="PRU00023"/>
    </source>
</evidence>
<comment type="caution">
    <text evidence="4">The sequence shown here is derived from an EMBL/GenBank/DDBJ whole genome shotgun (WGS) entry which is preliminary data.</text>
</comment>
<reference evidence="4 5" key="1">
    <citation type="journal article" date="2021" name="Elife">
        <title>Chloroplast acquisition without the gene transfer in kleptoplastic sea slugs, Plakobranchus ocellatus.</title>
        <authorList>
            <person name="Maeda T."/>
            <person name="Takahashi S."/>
            <person name="Yoshida T."/>
            <person name="Shimamura S."/>
            <person name="Takaki Y."/>
            <person name="Nagai Y."/>
            <person name="Toyoda A."/>
            <person name="Suzuki Y."/>
            <person name="Arimoto A."/>
            <person name="Ishii H."/>
            <person name="Satoh N."/>
            <person name="Nishiyama T."/>
            <person name="Hasebe M."/>
            <person name="Maruyama T."/>
            <person name="Minagawa J."/>
            <person name="Obokata J."/>
            <person name="Shigenobu S."/>
        </authorList>
    </citation>
    <scope>NUCLEOTIDE SEQUENCE [LARGE SCALE GENOMIC DNA]</scope>
</reference>